<name>A0A4S8KGP2_MUSBA</name>
<evidence type="ECO:0000313" key="3">
    <source>
        <dbReference type="Proteomes" id="UP000317650"/>
    </source>
</evidence>
<proteinExistence type="predicted"/>
<accession>A0A4S8KGP2</accession>
<sequence>MHALRWHRIHPSIRARGKRYTEHRGQANLSPSSLSSPICLPLSLLLLHGSAGALLLALTEKMRPATASLSLLLLLLLFCCAAPMCCCLDAYDPMDPDGNITIKWDFMTNSGDMYMVRRRCHHHPSFTALLLVDVDDCLLQFL</sequence>
<feature type="transmembrane region" description="Helical" evidence="1">
    <location>
        <begin position="34"/>
        <end position="57"/>
    </location>
</feature>
<feature type="transmembrane region" description="Helical" evidence="1">
    <location>
        <begin position="69"/>
        <end position="91"/>
    </location>
</feature>
<keyword evidence="1" id="KW-0812">Transmembrane</keyword>
<dbReference type="Proteomes" id="UP000317650">
    <property type="component" value="Chromosome 4"/>
</dbReference>
<comment type="caution">
    <text evidence="2">The sequence shown here is derived from an EMBL/GenBank/DDBJ whole genome shotgun (WGS) entry which is preliminary data.</text>
</comment>
<evidence type="ECO:0000313" key="2">
    <source>
        <dbReference type="EMBL" id="THU74516.1"/>
    </source>
</evidence>
<organism evidence="2 3">
    <name type="scientific">Musa balbisiana</name>
    <name type="common">Banana</name>
    <dbReference type="NCBI Taxonomy" id="52838"/>
    <lineage>
        <taxon>Eukaryota</taxon>
        <taxon>Viridiplantae</taxon>
        <taxon>Streptophyta</taxon>
        <taxon>Embryophyta</taxon>
        <taxon>Tracheophyta</taxon>
        <taxon>Spermatophyta</taxon>
        <taxon>Magnoliopsida</taxon>
        <taxon>Liliopsida</taxon>
        <taxon>Zingiberales</taxon>
        <taxon>Musaceae</taxon>
        <taxon>Musa</taxon>
    </lineage>
</organism>
<protein>
    <submittedName>
        <fullName evidence="2">Uncharacterized protein</fullName>
    </submittedName>
</protein>
<reference evidence="2 3" key="1">
    <citation type="journal article" date="2019" name="Nat. Plants">
        <title>Genome sequencing of Musa balbisiana reveals subgenome evolution and function divergence in polyploid bananas.</title>
        <authorList>
            <person name="Yao X."/>
        </authorList>
    </citation>
    <scope>NUCLEOTIDE SEQUENCE [LARGE SCALE GENOMIC DNA]</scope>
    <source>
        <strain evidence="3">cv. DH-PKW</strain>
        <tissue evidence="2">Leaves</tissue>
    </source>
</reference>
<keyword evidence="3" id="KW-1185">Reference proteome</keyword>
<dbReference type="EMBL" id="PYDT01000001">
    <property type="protein sequence ID" value="THU74516.1"/>
    <property type="molecule type" value="Genomic_DNA"/>
</dbReference>
<dbReference type="AlphaFoldDB" id="A0A4S8KGP2"/>
<gene>
    <name evidence="2" type="ORF">C4D60_Mb04t34190</name>
</gene>
<keyword evidence="1" id="KW-1133">Transmembrane helix</keyword>
<keyword evidence="1" id="KW-0472">Membrane</keyword>
<evidence type="ECO:0000256" key="1">
    <source>
        <dbReference type="SAM" id="Phobius"/>
    </source>
</evidence>